<feature type="compositionally biased region" description="Basic and acidic residues" evidence="1">
    <location>
        <begin position="70"/>
        <end position="86"/>
    </location>
</feature>
<evidence type="ECO:0008006" key="4">
    <source>
        <dbReference type="Google" id="ProtNLM"/>
    </source>
</evidence>
<name>A0AAN7T3W0_9EURO</name>
<feature type="compositionally biased region" description="Polar residues" evidence="1">
    <location>
        <begin position="1"/>
        <end position="30"/>
    </location>
</feature>
<dbReference type="Proteomes" id="UP001309876">
    <property type="component" value="Unassembled WGS sequence"/>
</dbReference>
<accession>A0AAN7T3W0</accession>
<dbReference type="Pfam" id="PF06320">
    <property type="entry name" value="GCN5L1"/>
    <property type="match status" value="1"/>
</dbReference>
<evidence type="ECO:0000313" key="2">
    <source>
        <dbReference type="EMBL" id="KAK5088956.1"/>
    </source>
</evidence>
<protein>
    <recommendedName>
        <fullName evidence="4">Biogenesis of lysosome-related organelles complex 1 subunit 1</fullName>
    </recommendedName>
</protein>
<feature type="region of interest" description="Disordered" evidence="1">
    <location>
        <begin position="1"/>
        <end position="35"/>
    </location>
</feature>
<feature type="region of interest" description="Disordered" evidence="1">
    <location>
        <begin position="57"/>
        <end position="86"/>
    </location>
</feature>
<dbReference type="AlphaFoldDB" id="A0AAN7T3W0"/>
<evidence type="ECO:0000313" key="3">
    <source>
        <dbReference type="Proteomes" id="UP001309876"/>
    </source>
</evidence>
<reference evidence="2 3" key="1">
    <citation type="submission" date="2023-08" db="EMBL/GenBank/DDBJ databases">
        <title>Black Yeasts Isolated from many extreme environments.</title>
        <authorList>
            <person name="Coleine C."/>
            <person name="Stajich J.E."/>
            <person name="Selbmann L."/>
        </authorList>
    </citation>
    <scope>NUCLEOTIDE SEQUENCE [LARGE SCALE GENOMIC DNA]</scope>
    <source>
        <strain evidence="2 3">CCFEE 5910</strain>
    </source>
</reference>
<proteinExistence type="predicted"/>
<gene>
    <name evidence="2" type="ORF">LTR05_003180</name>
</gene>
<organism evidence="2 3">
    <name type="scientific">Lithohypha guttulata</name>
    <dbReference type="NCBI Taxonomy" id="1690604"/>
    <lineage>
        <taxon>Eukaryota</taxon>
        <taxon>Fungi</taxon>
        <taxon>Dikarya</taxon>
        <taxon>Ascomycota</taxon>
        <taxon>Pezizomycotina</taxon>
        <taxon>Eurotiomycetes</taxon>
        <taxon>Chaetothyriomycetidae</taxon>
        <taxon>Chaetothyriales</taxon>
        <taxon>Trichomeriaceae</taxon>
        <taxon>Lithohypha</taxon>
    </lineage>
</organism>
<sequence length="150" mass="16501">MSSVSRHSTAEASLSAVGTSSIRPQPSQAERTADARKAFLSSFDVAAKEVDTDLQSRAKSIHSNAQSLTKQEKQLQDETKKLAKENQEMEKWLQKSQKKLAEFNDLMNFDLAGNGLEDSLEDLEAMLDIMEAKAKPGKDASRDLKGADKT</sequence>
<dbReference type="EMBL" id="JAVRRJ010000002">
    <property type="protein sequence ID" value="KAK5088956.1"/>
    <property type="molecule type" value="Genomic_DNA"/>
</dbReference>
<feature type="compositionally biased region" description="Polar residues" evidence="1">
    <location>
        <begin position="57"/>
        <end position="69"/>
    </location>
</feature>
<comment type="caution">
    <text evidence="2">The sequence shown here is derived from an EMBL/GenBank/DDBJ whole genome shotgun (WGS) entry which is preliminary data.</text>
</comment>
<keyword evidence="3" id="KW-1185">Reference proteome</keyword>
<evidence type="ECO:0000256" key="1">
    <source>
        <dbReference type="SAM" id="MobiDB-lite"/>
    </source>
</evidence>